<comment type="caution">
    <text evidence="6">The sequence shown here is derived from an EMBL/GenBank/DDBJ whole genome shotgun (WGS) entry which is preliminary data.</text>
</comment>
<accession>A0AA39HNF3</accession>
<dbReference type="InterPro" id="IPR038479">
    <property type="entry name" value="Transthyretin-like_sf"/>
</dbReference>
<evidence type="ECO:0000256" key="2">
    <source>
        <dbReference type="ARBA" id="ARBA00010112"/>
    </source>
</evidence>
<dbReference type="GO" id="GO:0009986">
    <property type="term" value="C:cell surface"/>
    <property type="evidence" value="ECO:0007669"/>
    <property type="project" value="InterPro"/>
</dbReference>
<evidence type="ECO:0000313" key="7">
    <source>
        <dbReference type="Proteomes" id="UP001175271"/>
    </source>
</evidence>
<evidence type="ECO:0000256" key="1">
    <source>
        <dbReference type="ARBA" id="ARBA00004613"/>
    </source>
</evidence>
<comment type="similarity">
    <text evidence="2">Belongs to the nematode transthyretin-like family.</text>
</comment>
<dbReference type="PANTHER" id="PTHR21700:SF30">
    <property type="entry name" value="TRANSTHYRETIN-LIKE FAMILY PROTEIN"/>
    <property type="match status" value="1"/>
</dbReference>
<comment type="subcellular location">
    <subcellularLocation>
        <location evidence="1">Secreted</location>
    </subcellularLocation>
</comment>
<dbReference type="Pfam" id="PF01060">
    <property type="entry name" value="TTR-52"/>
    <property type="match status" value="1"/>
</dbReference>
<proteinExistence type="inferred from homology"/>
<name>A0AA39HNF3_9BILA</name>
<keyword evidence="7" id="KW-1185">Reference proteome</keyword>
<dbReference type="EMBL" id="JAUCMV010000003">
    <property type="protein sequence ID" value="KAK0409103.1"/>
    <property type="molecule type" value="Genomic_DNA"/>
</dbReference>
<dbReference type="InterPro" id="IPR001534">
    <property type="entry name" value="Transthyretin-like"/>
</dbReference>
<feature type="chain" id="PRO_5041236738" description="Transthyretin-like family protein" evidence="5">
    <location>
        <begin position="18"/>
        <end position="132"/>
    </location>
</feature>
<keyword evidence="3" id="KW-0964">Secreted</keyword>
<protein>
    <recommendedName>
        <fullName evidence="8">Transthyretin-like family protein</fullName>
    </recommendedName>
</protein>
<organism evidence="6 7">
    <name type="scientific">Steinernema hermaphroditum</name>
    <dbReference type="NCBI Taxonomy" id="289476"/>
    <lineage>
        <taxon>Eukaryota</taxon>
        <taxon>Metazoa</taxon>
        <taxon>Ecdysozoa</taxon>
        <taxon>Nematoda</taxon>
        <taxon>Chromadorea</taxon>
        <taxon>Rhabditida</taxon>
        <taxon>Tylenchina</taxon>
        <taxon>Panagrolaimomorpha</taxon>
        <taxon>Strongyloidoidea</taxon>
        <taxon>Steinernematidae</taxon>
        <taxon>Steinernema</taxon>
    </lineage>
</organism>
<dbReference type="GO" id="GO:0005576">
    <property type="term" value="C:extracellular region"/>
    <property type="evidence" value="ECO:0007669"/>
    <property type="project" value="UniProtKB-SubCell"/>
</dbReference>
<evidence type="ECO:0000256" key="4">
    <source>
        <dbReference type="ARBA" id="ARBA00022729"/>
    </source>
</evidence>
<feature type="signal peptide" evidence="5">
    <location>
        <begin position="1"/>
        <end position="17"/>
    </location>
</feature>
<evidence type="ECO:0008006" key="8">
    <source>
        <dbReference type="Google" id="ProtNLM"/>
    </source>
</evidence>
<dbReference type="PANTHER" id="PTHR21700">
    <property type="entry name" value="TRANSTHYRETIN-LIKE FAMILY PROTEIN-RELATED"/>
    <property type="match status" value="1"/>
</dbReference>
<dbReference type="Proteomes" id="UP001175271">
    <property type="component" value="Unassembled WGS sequence"/>
</dbReference>
<dbReference type="Gene3D" id="2.60.40.3330">
    <property type="match status" value="1"/>
</dbReference>
<gene>
    <name evidence="6" type="ORF">QR680_004340</name>
</gene>
<dbReference type="AlphaFoldDB" id="A0AA39HNF3"/>
<evidence type="ECO:0000256" key="5">
    <source>
        <dbReference type="SAM" id="SignalP"/>
    </source>
</evidence>
<evidence type="ECO:0000256" key="3">
    <source>
        <dbReference type="ARBA" id="ARBA00022525"/>
    </source>
</evidence>
<evidence type="ECO:0000313" key="6">
    <source>
        <dbReference type="EMBL" id="KAK0409103.1"/>
    </source>
</evidence>
<reference evidence="6" key="1">
    <citation type="submission" date="2023-06" db="EMBL/GenBank/DDBJ databases">
        <title>Genomic analysis of the entomopathogenic nematode Steinernema hermaphroditum.</title>
        <authorList>
            <person name="Schwarz E.M."/>
            <person name="Heppert J.K."/>
            <person name="Baniya A."/>
            <person name="Schwartz H.T."/>
            <person name="Tan C.-H."/>
            <person name="Antoshechkin I."/>
            <person name="Sternberg P.W."/>
            <person name="Goodrich-Blair H."/>
            <person name="Dillman A.R."/>
        </authorList>
    </citation>
    <scope>NUCLEOTIDE SEQUENCE</scope>
    <source>
        <strain evidence="6">PS9179</strain>
        <tissue evidence="6">Whole animal</tissue>
    </source>
</reference>
<sequence length="132" mass="15084">MKSLLVLLVAFASVCYGYKQNITVTGQVICQMHTLANARVELREHDTFSRDDSLAVIHSNKEGHFKLFGEHDEITQIRPYLRILHNCNVPKSETKCLRQTEFDISPEKVGGTFDIGHVNVYLQLQRESLVCH</sequence>
<keyword evidence="4 5" id="KW-0732">Signal</keyword>